<reference evidence="1 2" key="1">
    <citation type="journal article" date="2018" name="Sci. Rep.">
        <title>Comparative analysis of the Pocillopora damicornis genome highlights role of immune system in coral evolution.</title>
        <authorList>
            <person name="Cunning R."/>
            <person name="Bay R.A."/>
            <person name="Gillette P."/>
            <person name="Baker A.C."/>
            <person name="Traylor-Knowles N."/>
        </authorList>
    </citation>
    <scope>NUCLEOTIDE SEQUENCE [LARGE SCALE GENOMIC DNA]</scope>
    <source>
        <strain evidence="1">RSMAS</strain>
        <tissue evidence="1">Whole animal</tissue>
    </source>
</reference>
<sequence>FTTGYGNLHAECREKYFNLRHYWTSEQARRFSSLEEGKGNTDDEDEEWVKEGKDGHLTEDNHEESRTKTLAAEVLNRFQKWLVSPDGERKDTKTAKQHVAQVKNILAIVDEGSRLESLLDAIKIRNVFLGEHADEKLRIFPSHNNVIPYESAALLFLRARRLTK</sequence>
<accession>A0A3M6T6P0</accession>
<dbReference type="AlphaFoldDB" id="A0A3M6T6P0"/>
<dbReference type="EMBL" id="RCHS01004191">
    <property type="protein sequence ID" value="RMX37095.1"/>
    <property type="molecule type" value="Genomic_DNA"/>
</dbReference>
<protein>
    <submittedName>
        <fullName evidence="1">Uncharacterized protein</fullName>
    </submittedName>
</protein>
<dbReference type="Proteomes" id="UP000275408">
    <property type="component" value="Unassembled WGS sequence"/>
</dbReference>
<name>A0A3M6T6P0_POCDA</name>
<gene>
    <name evidence="1" type="ORF">pdam_00016588</name>
</gene>
<comment type="caution">
    <text evidence="1">The sequence shown here is derived from an EMBL/GenBank/DDBJ whole genome shotgun (WGS) entry which is preliminary data.</text>
</comment>
<evidence type="ECO:0000313" key="1">
    <source>
        <dbReference type="EMBL" id="RMX37095.1"/>
    </source>
</evidence>
<keyword evidence="2" id="KW-1185">Reference proteome</keyword>
<organism evidence="1 2">
    <name type="scientific">Pocillopora damicornis</name>
    <name type="common">Cauliflower coral</name>
    <name type="synonym">Millepora damicornis</name>
    <dbReference type="NCBI Taxonomy" id="46731"/>
    <lineage>
        <taxon>Eukaryota</taxon>
        <taxon>Metazoa</taxon>
        <taxon>Cnidaria</taxon>
        <taxon>Anthozoa</taxon>
        <taxon>Hexacorallia</taxon>
        <taxon>Scleractinia</taxon>
        <taxon>Astrocoeniina</taxon>
        <taxon>Pocilloporidae</taxon>
        <taxon>Pocillopora</taxon>
    </lineage>
</organism>
<evidence type="ECO:0000313" key="2">
    <source>
        <dbReference type="Proteomes" id="UP000275408"/>
    </source>
</evidence>
<proteinExistence type="predicted"/>
<feature type="non-terminal residue" evidence="1">
    <location>
        <position position="1"/>
    </location>
</feature>